<accession>A0A1B7MEL1</accession>
<dbReference type="GO" id="GO:0000245">
    <property type="term" value="P:spliceosomal complex assembly"/>
    <property type="evidence" value="ECO:0007669"/>
    <property type="project" value="InterPro"/>
</dbReference>
<evidence type="ECO:0000313" key="1">
    <source>
        <dbReference type="EMBL" id="OAX31030.1"/>
    </source>
</evidence>
<dbReference type="EMBL" id="KV449651">
    <property type="protein sequence ID" value="OAX31030.1"/>
    <property type="molecule type" value="Genomic_DNA"/>
</dbReference>
<sequence length="212" mass="23669">MTVELAPKAGTAKIVGRTVNALKDEVDPYQFVSSTALSIPPRDRLQRIKSCMMVSTSVLWQLSNKSAKVRQQAADLTTRLAVMFKQCGEVQLVSTLGLALFEQLGEEYPDTLHESAGQGPLPRTTLILRNRRKRMQEASMNLIDRIADRGAELVPLRERMHIGFEPPDLLEAHKKSIRLTPVNSFSYIAKSLGPQDVLSTLLTDLRVQECQN</sequence>
<dbReference type="GO" id="GO:0003729">
    <property type="term" value="F:mRNA binding"/>
    <property type="evidence" value="ECO:0007669"/>
    <property type="project" value="InterPro"/>
</dbReference>
<dbReference type="PANTHER" id="PTHR12097">
    <property type="entry name" value="SPLICING FACTOR 3B, SUBUNIT 1-RELATED"/>
    <property type="match status" value="1"/>
</dbReference>
<dbReference type="STRING" id="1314800.A0A1B7MEL1"/>
<protein>
    <submittedName>
        <fullName evidence="1">Uncharacterized protein</fullName>
    </submittedName>
</protein>
<dbReference type="AlphaFoldDB" id="A0A1B7MEL1"/>
<dbReference type="Proteomes" id="UP000092154">
    <property type="component" value="Unassembled WGS sequence"/>
</dbReference>
<evidence type="ECO:0000313" key="2">
    <source>
        <dbReference type="Proteomes" id="UP000092154"/>
    </source>
</evidence>
<dbReference type="InterPro" id="IPR038737">
    <property type="entry name" value="SF3b_su1-like"/>
</dbReference>
<dbReference type="OrthoDB" id="2682724at2759"/>
<proteinExistence type="predicted"/>
<name>A0A1B7MEL1_9AGAM</name>
<reference evidence="1 2" key="1">
    <citation type="submission" date="2016-06" db="EMBL/GenBank/DDBJ databases">
        <title>Comparative genomics of the ectomycorrhizal sister species Rhizopogon vinicolor and Rhizopogon vesiculosus (Basidiomycota: Boletales) reveals a divergence of the mating type B locus.</title>
        <authorList>
            <consortium name="DOE Joint Genome Institute"/>
            <person name="Mujic A.B."/>
            <person name="Kuo A."/>
            <person name="Tritt A."/>
            <person name="Lipzen A."/>
            <person name="Chen C."/>
            <person name="Johnson J."/>
            <person name="Sharma A."/>
            <person name="Barry K."/>
            <person name="Grigoriev I.V."/>
            <person name="Spatafora J.W."/>
        </authorList>
    </citation>
    <scope>NUCLEOTIDE SEQUENCE [LARGE SCALE GENOMIC DNA]</scope>
    <source>
        <strain evidence="1 2">AM-OR11-026</strain>
    </source>
</reference>
<dbReference type="InParanoid" id="A0A1B7MEL1"/>
<keyword evidence="2" id="KW-1185">Reference proteome</keyword>
<gene>
    <name evidence="1" type="ORF">K503DRAFT_131890</name>
</gene>
<organism evidence="1 2">
    <name type="scientific">Rhizopogon vinicolor AM-OR11-026</name>
    <dbReference type="NCBI Taxonomy" id="1314800"/>
    <lineage>
        <taxon>Eukaryota</taxon>
        <taxon>Fungi</taxon>
        <taxon>Dikarya</taxon>
        <taxon>Basidiomycota</taxon>
        <taxon>Agaricomycotina</taxon>
        <taxon>Agaricomycetes</taxon>
        <taxon>Agaricomycetidae</taxon>
        <taxon>Boletales</taxon>
        <taxon>Suillineae</taxon>
        <taxon>Rhizopogonaceae</taxon>
        <taxon>Rhizopogon</taxon>
    </lineage>
</organism>